<proteinExistence type="predicted"/>
<dbReference type="Proteomes" id="UP000019089">
    <property type="component" value="Chromosome"/>
</dbReference>
<name>W0MYL1_PSESX</name>
<dbReference type="KEGG" id="psyr:N018_21890"/>
<gene>
    <name evidence="1" type="ORF">N018_21890</name>
</gene>
<protein>
    <submittedName>
        <fullName evidence="1">Uncharacterized protein</fullName>
    </submittedName>
</protein>
<dbReference type="AlphaFoldDB" id="W0MYL1"/>
<dbReference type="HOGENOM" id="CLU_3204220_0_0_6"/>
<organism evidence="1 2">
    <name type="scientific">Pseudomonas syringae CC1557</name>
    <dbReference type="NCBI Taxonomy" id="1357279"/>
    <lineage>
        <taxon>Bacteria</taxon>
        <taxon>Pseudomonadati</taxon>
        <taxon>Pseudomonadota</taxon>
        <taxon>Gammaproteobacteria</taxon>
        <taxon>Pseudomonadales</taxon>
        <taxon>Pseudomonadaceae</taxon>
        <taxon>Pseudomonas</taxon>
        <taxon>Pseudomonas syringae</taxon>
    </lineage>
</organism>
<dbReference type="EMBL" id="CP007014">
    <property type="protein sequence ID" value="AHG43679.1"/>
    <property type="molecule type" value="Genomic_DNA"/>
</dbReference>
<evidence type="ECO:0000313" key="1">
    <source>
        <dbReference type="EMBL" id="AHG43679.1"/>
    </source>
</evidence>
<sequence>MGEINLMIATASGGFRFKGFLLFQVGPLGMPWMLTPRQMTRQRSA</sequence>
<accession>W0MYL1</accession>
<evidence type="ECO:0000313" key="2">
    <source>
        <dbReference type="Proteomes" id="UP000019089"/>
    </source>
</evidence>
<reference evidence="1 2" key="1">
    <citation type="submission" date="2013-12" db="EMBL/GenBank/DDBJ databases">
        <title>Interactions Between Genome Architecture and Virulence Genes in Pseudomonas syringae, strain CC1557 as a model.</title>
        <authorList>
            <person name="Baltrus D."/>
            <person name="Hockett K."/>
            <person name="Karlsrud E."/>
            <person name="Dougherty K."/>
            <person name="Nishimura M."/>
        </authorList>
    </citation>
    <scope>NUCLEOTIDE SEQUENCE [LARGE SCALE GENOMIC DNA]</scope>
    <source>
        <strain evidence="1 2">CC1557</strain>
    </source>
</reference>